<reference evidence="2" key="1">
    <citation type="journal article" date="2022" name="Nat. Commun.">
        <title>Chromosome evolution and the genetic basis of agronomically important traits in greater yam.</title>
        <authorList>
            <person name="Bredeson J.V."/>
            <person name="Lyons J.B."/>
            <person name="Oniyinde I.O."/>
            <person name="Okereke N.R."/>
            <person name="Kolade O."/>
            <person name="Nnabue I."/>
            <person name="Nwadili C.O."/>
            <person name="Hribova E."/>
            <person name="Parker M."/>
            <person name="Nwogha J."/>
            <person name="Shu S."/>
            <person name="Carlson J."/>
            <person name="Kariba R."/>
            <person name="Muthemba S."/>
            <person name="Knop K."/>
            <person name="Barton G.J."/>
            <person name="Sherwood A.V."/>
            <person name="Lopez-Montes A."/>
            <person name="Asiedu R."/>
            <person name="Jamnadass R."/>
            <person name="Muchugi A."/>
            <person name="Goodstein D."/>
            <person name="Egesi C.N."/>
            <person name="Featherston J."/>
            <person name="Asfaw A."/>
            <person name="Simpson G.G."/>
            <person name="Dolezel J."/>
            <person name="Hendre P.S."/>
            <person name="Van Deynze A."/>
            <person name="Kumar P.L."/>
            <person name="Obidiegwu J.E."/>
            <person name="Bhattacharjee R."/>
            <person name="Rokhsar D.S."/>
        </authorList>
    </citation>
    <scope>NUCLEOTIDE SEQUENCE [LARGE SCALE GENOMIC DNA]</scope>
    <source>
        <strain evidence="2">cv. TDa95/00328</strain>
    </source>
</reference>
<keyword evidence="2" id="KW-1185">Reference proteome</keyword>
<organism evidence="1 2">
    <name type="scientific">Dioscorea alata</name>
    <name type="common">Purple yam</name>
    <dbReference type="NCBI Taxonomy" id="55571"/>
    <lineage>
        <taxon>Eukaryota</taxon>
        <taxon>Viridiplantae</taxon>
        <taxon>Streptophyta</taxon>
        <taxon>Embryophyta</taxon>
        <taxon>Tracheophyta</taxon>
        <taxon>Spermatophyta</taxon>
        <taxon>Magnoliopsida</taxon>
        <taxon>Liliopsida</taxon>
        <taxon>Dioscoreales</taxon>
        <taxon>Dioscoreaceae</taxon>
        <taxon>Dioscorea</taxon>
    </lineage>
</organism>
<accession>A0ACB7VS97</accession>
<evidence type="ECO:0000313" key="1">
    <source>
        <dbReference type="EMBL" id="KAH7677331.1"/>
    </source>
</evidence>
<name>A0ACB7VS97_DIOAL</name>
<evidence type="ECO:0000313" key="2">
    <source>
        <dbReference type="Proteomes" id="UP000827976"/>
    </source>
</evidence>
<proteinExistence type="predicted"/>
<dbReference type="Proteomes" id="UP000827976">
    <property type="component" value="Chromosome 7"/>
</dbReference>
<protein>
    <submittedName>
        <fullName evidence="1">Uncharacterized protein</fullName>
    </submittedName>
</protein>
<sequence>MEEGKVVGGMIPKAKMAEVVGILNIRCFGAIVLITLLAIHGSVRLLVVGFVCVALTVGMYASPMAAMSMVIRTKSVEYMPISLSFFLFLNGGV</sequence>
<dbReference type="EMBL" id="CM037017">
    <property type="protein sequence ID" value="KAH7677331.1"/>
    <property type="molecule type" value="Genomic_DNA"/>
</dbReference>
<gene>
    <name evidence="1" type="ORF">IHE45_07G076600</name>
</gene>
<comment type="caution">
    <text evidence="1">The sequence shown here is derived from an EMBL/GenBank/DDBJ whole genome shotgun (WGS) entry which is preliminary data.</text>
</comment>